<evidence type="ECO:0000313" key="2">
    <source>
        <dbReference type="Proteomes" id="UP000065151"/>
    </source>
</evidence>
<organism evidence="1">
    <name type="scientific">Pseudarthrobacter sulfonivorans</name>
    <dbReference type="NCBI Taxonomy" id="121292"/>
    <lineage>
        <taxon>Bacteria</taxon>
        <taxon>Bacillati</taxon>
        <taxon>Actinomycetota</taxon>
        <taxon>Actinomycetes</taxon>
        <taxon>Micrococcales</taxon>
        <taxon>Micrococcaceae</taxon>
        <taxon>Pseudarthrobacter</taxon>
    </lineage>
</organism>
<sequence length="118" mass="12478">MVASNFRQGSAAVDRRSREYLLAGLPIGNGVAECEGVAAGIMAGDQNAGIALGPGYLPKRGFCIVEQLVESTRLGNVDFQMLGGLSAHDEQLPFQDEGPPNVPTLIIEGVMCSWIKSM</sequence>
<accession>A0A0U3GRW0</accession>
<proteinExistence type="predicted"/>
<dbReference type="EMBL" id="CP013747">
    <property type="protein sequence ID" value="ALV41942.1"/>
    <property type="molecule type" value="Genomic_DNA"/>
</dbReference>
<reference evidence="1 2" key="1">
    <citation type="submission" date="2015-12" db="EMBL/GenBank/DDBJ databases">
        <authorList>
            <person name="Shamseldin A."/>
            <person name="Moawad H."/>
            <person name="Abd El-Rahim W.M."/>
            <person name="Sadowsky M.J."/>
        </authorList>
    </citation>
    <scope>NUCLEOTIDE SEQUENCE [LARGE SCALE GENOMIC DNA]</scope>
    <source>
        <strain evidence="1 2">Ar51</strain>
    </source>
</reference>
<evidence type="ECO:0000313" key="1">
    <source>
        <dbReference type="EMBL" id="ALV41942.1"/>
    </source>
</evidence>
<gene>
    <name evidence="1" type="ORF">AU252_12870</name>
</gene>
<protein>
    <submittedName>
        <fullName evidence="1">Uncharacterized protein</fullName>
    </submittedName>
</protein>
<dbReference type="Proteomes" id="UP000065151">
    <property type="component" value="Chromosome"/>
</dbReference>
<dbReference type="AlphaFoldDB" id="A0A0U3GRW0"/>
<dbReference type="KEGG" id="psul:AU252_12870"/>
<name>A0A0U3GRW0_9MICC</name>